<dbReference type="EMBL" id="BNJJ01000005">
    <property type="protein sequence ID" value="GHO84089.1"/>
    <property type="molecule type" value="Genomic_DNA"/>
</dbReference>
<name>A0ABQ3VDB9_9CHLR</name>
<evidence type="ECO:0008006" key="4">
    <source>
        <dbReference type="Google" id="ProtNLM"/>
    </source>
</evidence>
<dbReference type="Gene3D" id="3.30.460.40">
    <property type="match status" value="1"/>
</dbReference>
<comment type="caution">
    <text evidence="2">The sequence shown here is derived from an EMBL/GenBank/DDBJ whole genome shotgun (WGS) entry which is preliminary data.</text>
</comment>
<reference evidence="2 3" key="1">
    <citation type="journal article" date="2021" name="Int. J. Syst. Evol. Microbiol.">
        <title>Reticulibacter mediterranei gen. nov., sp. nov., within the new family Reticulibacteraceae fam. nov., and Ktedonospora formicarum gen. nov., sp. nov., Ktedonobacter robiniae sp. nov., Dictyobacter formicarum sp. nov. and Dictyobacter arantiisoli sp. nov., belonging to the class Ktedonobacteria.</title>
        <authorList>
            <person name="Yabe S."/>
            <person name="Zheng Y."/>
            <person name="Wang C.M."/>
            <person name="Sakai Y."/>
            <person name="Abe K."/>
            <person name="Yokota A."/>
            <person name="Donadio S."/>
            <person name="Cavaletti L."/>
            <person name="Monciardini P."/>
        </authorList>
    </citation>
    <scope>NUCLEOTIDE SEQUENCE [LARGE SCALE GENOMIC DNA]</scope>
    <source>
        <strain evidence="2 3">SOSP1-9</strain>
    </source>
</reference>
<gene>
    <name evidence="2" type="ORF">KSZ_20950</name>
</gene>
<sequence>MAMNSSQLTSQDHRGEGMRTQSIDTHPDVERVLIALLRQASSQKRFQSVQALTRSGIWASVHRWQQHHPDASMQEAAVHYVASAYGDHFAQLVQEQLIRQEHWTVQPVDLLAVLEPILSVFDSTEVPWYLGGSLASSLHGMQQLAQDIDIVIHPRSFTFSDEKLWNETRVALLKEHYVIDEEAMHQGQSVSLLHLDSLMKVDVIISQREAFDLAMAQYTEMHLLEEQHAVLPVASAVEMILWKLVRYHTDKIMRHDGMEDDAGWNDILGMLKVQGLRLNISLLEQWAERLAMSKLLEQALLDAGISGSPAER</sequence>
<proteinExistence type="predicted"/>
<evidence type="ECO:0000313" key="2">
    <source>
        <dbReference type="EMBL" id="GHO84089.1"/>
    </source>
</evidence>
<evidence type="ECO:0000256" key="1">
    <source>
        <dbReference type="SAM" id="MobiDB-lite"/>
    </source>
</evidence>
<dbReference type="SUPFAM" id="SSF81301">
    <property type="entry name" value="Nucleotidyltransferase"/>
    <property type="match status" value="1"/>
</dbReference>
<keyword evidence="3" id="KW-1185">Reference proteome</keyword>
<feature type="compositionally biased region" description="Polar residues" evidence="1">
    <location>
        <begin position="1"/>
        <end position="10"/>
    </location>
</feature>
<dbReference type="Proteomes" id="UP000635565">
    <property type="component" value="Unassembled WGS sequence"/>
</dbReference>
<dbReference type="InterPro" id="IPR043519">
    <property type="entry name" value="NT_sf"/>
</dbReference>
<evidence type="ECO:0000313" key="3">
    <source>
        <dbReference type="Proteomes" id="UP000635565"/>
    </source>
</evidence>
<protein>
    <recommendedName>
        <fullName evidence="4">Nucleotidyltransferase</fullName>
    </recommendedName>
</protein>
<feature type="region of interest" description="Disordered" evidence="1">
    <location>
        <begin position="1"/>
        <end position="23"/>
    </location>
</feature>
<accession>A0ABQ3VDB9</accession>
<organism evidence="2 3">
    <name type="scientific">Dictyobacter formicarum</name>
    <dbReference type="NCBI Taxonomy" id="2778368"/>
    <lineage>
        <taxon>Bacteria</taxon>
        <taxon>Bacillati</taxon>
        <taxon>Chloroflexota</taxon>
        <taxon>Ktedonobacteria</taxon>
        <taxon>Ktedonobacterales</taxon>
        <taxon>Dictyobacteraceae</taxon>
        <taxon>Dictyobacter</taxon>
    </lineage>
</organism>